<dbReference type="PANTHER" id="PTHR43084">
    <property type="entry name" value="PERSULFIDE DIOXYGENASE ETHE1"/>
    <property type="match status" value="1"/>
</dbReference>
<sequence>MIFEKFIDNDLGLVSYIVGCETDRDAFIVDPRRDIKEYVDFIEKNGLTLKYVFNTHTHADYIGGHLEIASKYDVDNIFQISTPIENFDIVKVKENEQFCIGSILKVTILETPGHTPFDISLLVSENGIDKSLFTGDFLFVGDIGRPDLLGEENLQSLANSSYESANKLWNLSNDIMIFASHIKGSLCGKNLSRQYFSTIGIEKQTNCSFKLCKESKEKYIENITSLDIEIPKFFKKMAGVNIVGPRLVKDIFGDILEVSFEDIKEKSDIQIIDLREPKIFHKNHIKGSVNICENSNVSLIAGNILDYEKDIYIIGGLNSRCDEFITKLLRVGLDNIKGIVNSDFSLIEGKYLITSNIVSIDEINDSFTNILLDKDCSSLGNVVQSNISKIRDIDLSSYNKVIFSCNYGYKSSAIFSAMKRKNIFWNI</sequence>
<accession>A0AA96L668</accession>
<reference evidence="6" key="1">
    <citation type="submission" date="2023-09" db="EMBL/GenBank/DDBJ databases">
        <title>Arcobacter tbilisiensis sp. nov. isolated from chicken meat in Tbilisi, Georgia.</title>
        <authorList>
            <person name="Matthias R."/>
            <person name="Zautner A.E."/>
        </authorList>
    </citation>
    <scope>NUCLEOTIDE SEQUENCE</scope>
    <source>
        <strain evidence="5">LEO 101</strain>
        <strain evidence="3">LEO 49</strain>
        <strain evidence="6">LEO 50</strain>
        <strain evidence="4">LEO 53</strain>
    </source>
</reference>
<evidence type="ECO:0000313" key="3">
    <source>
        <dbReference type="EMBL" id="WNL27655.1"/>
    </source>
</evidence>
<feature type="domain" description="Rhodanese" evidence="2">
    <location>
        <begin position="265"/>
        <end position="355"/>
    </location>
</feature>
<dbReference type="EMBL" id="CP135130">
    <property type="protein sequence ID" value="WNP37700.1"/>
    <property type="molecule type" value="Genomic_DNA"/>
</dbReference>
<dbReference type="Gene3D" id="3.40.250.10">
    <property type="entry name" value="Rhodanese-like domain"/>
    <property type="match status" value="1"/>
</dbReference>
<dbReference type="CDD" id="cd00158">
    <property type="entry name" value="RHOD"/>
    <property type="match status" value="1"/>
</dbReference>
<dbReference type="PANTHER" id="PTHR43084:SF1">
    <property type="entry name" value="PERSULFIDE DIOXYGENASE ETHE1, MITOCHONDRIAL"/>
    <property type="match status" value="1"/>
</dbReference>
<dbReference type="GO" id="GO:0006749">
    <property type="term" value="P:glutathione metabolic process"/>
    <property type="evidence" value="ECO:0007669"/>
    <property type="project" value="InterPro"/>
</dbReference>
<dbReference type="Pfam" id="PF00753">
    <property type="entry name" value="Lactamase_B"/>
    <property type="match status" value="1"/>
</dbReference>
<dbReference type="InterPro" id="IPR001763">
    <property type="entry name" value="Rhodanese-like_dom"/>
</dbReference>
<dbReference type="Pfam" id="PF00581">
    <property type="entry name" value="Rhodanese"/>
    <property type="match status" value="1"/>
</dbReference>
<protein>
    <submittedName>
        <fullName evidence="6">MBL fold metallo-hydrolase</fullName>
    </submittedName>
</protein>
<dbReference type="InterPro" id="IPR051682">
    <property type="entry name" value="Mito_Persulfide_Diox"/>
</dbReference>
<dbReference type="PROSITE" id="PS50206">
    <property type="entry name" value="RHODANESE_3"/>
    <property type="match status" value="1"/>
</dbReference>
<dbReference type="EMBL" id="CP134853">
    <property type="protein sequence ID" value="WNL27655.1"/>
    <property type="molecule type" value="Genomic_DNA"/>
</dbReference>
<dbReference type="Gene3D" id="3.60.15.10">
    <property type="entry name" value="Ribonuclease Z/Hydroxyacylglutathione hydrolase-like"/>
    <property type="match status" value="1"/>
</dbReference>
<evidence type="ECO:0000313" key="5">
    <source>
        <dbReference type="EMBL" id="WNP37700.1"/>
    </source>
</evidence>
<evidence type="ECO:0000313" key="6">
    <source>
        <dbReference type="EMBL" id="WNP39792.1"/>
    </source>
</evidence>
<dbReference type="AlphaFoldDB" id="A0AA96L668"/>
<keyword evidence="1" id="KW-0479">Metal-binding</keyword>
<dbReference type="EMBL" id="CP134855">
    <property type="protein sequence ID" value="WNL31550.1"/>
    <property type="molecule type" value="Genomic_DNA"/>
</dbReference>
<organism evidence="6">
    <name type="scientific">Arcobacter sp. AZ-2023</name>
    <dbReference type="NCBI Taxonomy" id="3074453"/>
    <lineage>
        <taxon>Bacteria</taxon>
        <taxon>Pseudomonadati</taxon>
        <taxon>Campylobacterota</taxon>
        <taxon>Epsilonproteobacteria</taxon>
        <taxon>Campylobacterales</taxon>
        <taxon>Arcobacteraceae</taxon>
        <taxon>Arcobacter</taxon>
    </lineage>
</organism>
<dbReference type="SMART" id="SM00849">
    <property type="entry name" value="Lactamase_B"/>
    <property type="match status" value="1"/>
</dbReference>
<dbReference type="SUPFAM" id="SSF52821">
    <property type="entry name" value="Rhodanese/Cell cycle control phosphatase"/>
    <property type="match status" value="1"/>
</dbReference>
<dbReference type="SUPFAM" id="SSF56281">
    <property type="entry name" value="Metallo-hydrolase/oxidoreductase"/>
    <property type="match status" value="1"/>
</dbReference>
<dbReference type="InterPro" id="IPR044528">
    <property type="entry name" value="POD-like_MBL-fold"/>
</dbReference>
<dbReference type="GO" id="GO:0050313">
    <property type="term" value="F:sulfur dioxygenase activity"/>
    <property type="evidence" value="ECO:0007669"/>
    <property type="project" value="InterPro"/>
</dbReference>
<evidence type="ECO:0000256" key="1">
    <source>
        <dbReference type="ARBA" id="ARBA00022723"/>
    </source>
</evidence>
<evidence type="ECO:0000259" key="2">
    <source>
        <dbReference type="PROSITE" id="PS50206"/>
    </source>
</evidence>
<dbReference type="EMBL" id="CP135131">
    <property type="protein sequence ID" value="WNP39792.1"/>
    <property type="molecule type" value="Genomic_DNA"/>
</dbReference>
<gene>
    <name evidence="5" type="ORF">RJG58_08665</name>
    <name evidence="6" type="ORF">RMP69_08665</name>
    <name evidence="3" type="ORF">RMQ65_10250</name>
    <name evidence="4" type="ORF">RMQ67_08665</name>
</gene>
<proteinExistence type="predicted"/>
<dbReference type="GO" id="GO:0046872">
    <property type="term" value="F:metal ion binding"/>
    <property type="evidence" value="ECO:0007669"/>
    <property type="project" value="UniProtKB-KW"/>
</dbReference>
<name>A0AA96L668_9BACT</name>
<dbReference type="InterPro" id="IPR001279">
    <property type="entry name" value="Metallo-B-lactamas"/>
</dbReference>
<dbReference type="InterPro" id="IPR036873">
    <property type="entry name" value="Rhodanese-like_dom_sf"/>
</dbReference>
<dbReference type="GO" id="GO:0070813">
    <property type="term" value="P:hydrogen sulfide metabolic process"/>
    <property type="evidence" value="ECO:0007669"/>
    <property type="project" value="TreeGrafter"/>
</dbReference>
<dbReference type="InterPro" id="IPR036866">
    <property type="entry name" value="RibonucZ/Hydroxyglut_hydro"/>
</dbReference>
<dbReference type="CDD" id="cd07724">
    <property type="entry name" value="POD-like_MBL-fold"/>
    <property type="match status" value="1"/>
</dbReference>
<evidence type="ECO:0000313" key="4">
    <source>
        <dbReference type="EMBL" id="WNL31550.1"/>
    </source>
</evidence>